<dbReference type="PANTHER" id="PTHR44329:SF292">
    <property type="entry name" value="OS09G0566550 PROTEIN"/>
    <property type="match status" value="1"/>
</dbReference>
<comment type="catalytic activity">
    <reaction evidence="9">
        <text>L-seryl-[protein] + ATP = O-phospho-L-seryl-[protein] + ADP + H(+)</text>
        <dbReference type="Rhea" id="RHEA:17989"/>
        <dbReference type="Rhea" id="RHEA-COMP:9863"/>
        <dbReference type="Rhea" id="RHEA-COMP:11604"/>
        <dbReference type="ChEBI" id="CHEBI:15378"/>
        <dbReference type="ChEBI" id="CHEBI:29999"/>
        <dbReference type="ChEBI" id="CHEBI:30616"/>
        <dbReference type="ChEBI" id="CHEBI:83421"/>
        <dbReference type="ChEBI" id="CHEBI:456216"/>
        <dbReference type="EC" id="2.7.11.1"/>
    </reaction>
</comment>
<keyword evidence="3" id="KW-0723">Serine/threonine-protein kinase</keyword>
<dbReference type="GO" id="GO:0004674">
    <property type="term" value="F:protein serine/threonine kinase activity"/>
    <property type="evidence" value="ECO:0007669"/>
    <property type="project" value="UniProtKB-KW"/>
</dbReference>
<evidence type="ECO:0000256" key="2">
    <source>
        <dbReference type="ARBA" id="ARBA00012513"/>
    </source>
</evidence>
<keyword evidence="6 11" id="KW-0418">Kinase</keyword>
<evidence type="ECO:0000259" key="10">
    <source>
        <dbReference type="PROSITE" id="PS50011"/>
    </source>
</evidence>
<dbReference type="Pfam" id="PF07714">
    <property type="entry name" value="PK_Tyr_Ser-Thr"/>
    <property type="match status" value="1"/>
</dbReference>
<dbReference type="Pfam" id="PF14381">
    <property type="entry name" value="EDR1_CTR1_ARMC3_pept"/>
    <property type="match status" value="1"/>
</dbReference>
<dbReference type="OMA" id="SCWANES"/>
<dbReference type="AlphaFoldDB" id="M7ZFC4"/>
<protein>
    <recommendedName>
        <fullName evidence="2">non-specific serine/threonine protein kinase</fullName>
        <ecNumber evidence="2">2.7.11.1</ecNumber>
    </recommendedName>
</protein>
<keyword evidence="7" id="KW-0067">ATP-binding</keyword>
<evidence type="ECO:0000256" key="7">
    <source>
        <dbReference type="ARBA" id="ARBA00022840"/>
    </source>
</evidence>
<dbReference type="SMART" id="SM00220">
    <property type="entry name" value="S_TKc"/>
    <property type="match status" value="1"/>
</dbReference>
<dbReference type="FunFam" id="1.10.510.10:FF:000193">
    <property type="entry name" value="Serine/threonine-protein kinase CTR1"/>
    <property type="match status" value="1"/>
</dbReference>
<evidence type="ECO:0000256" key="1">
    <source>
        <dbReference type="ARBA" id="ARBA00010507"/>
    </source>
</evidence>
<reference evidence="11" key="1">
    <citation type="journal article" date="2013" name="Nature">
        <title>Draft genome of the wheat A-genome progenitor Triticum urartu.</title>
        <authorList>
            <person name="Ling H.Q."/>
            <person name="Zhao S."/>
            <person name="Liu D."/>
            <person name="Wang J."/>
            <person name="Sun H."/>
            <person name="Zhang C."/>
            <person name="Fan H."/>
            <person name="Li D."/>
            <person name="Dong L."/>
            <person name="Tao Y."/>
            <person name="Gao C."/>
            <person name="Wu H."/>
            <person name="Li Y."/>
            <person name="Cui Y."/>
            <person name="Guo X."/>
            <person name="Zheng S."/>
            <person name="Wang B."/>
            <person name="Yu K."/>
            <person name="Liang Q."/>
            <person name="Yang W."/>
            <person name="Lou X."/>
            <person name="Chen J."/>
            <person name="Feng M."/>
            <person name="Jian J."/>
            <person name="Zhang X."/>
            <person name="Luo G."/>
            <person name="Jiang Y."/>
            <person name="Liu J."/>
            <person name="Wang Z."/>
            <person name="Sha Y."/>
            <person name="Zhang B."/>
            <person name="Wu H."/>
            <person name="Tang D."/>
            <person name="Shen Q."/>
            <person name="Xue P."/>
            <person name="Zou S."/>
            <person name="Wang X."/>
            <person name="Liu X."/>
            <person name="Wang F."/>
            <person name="Yang Y."/>
            <person name="An X."/>
            <person name="Dong Z."/>
            <person name="Zhang K."/>
            <person name="Zhang X."/>
            <person name="Luo M.C."/>
            <person name="Dvorak J."/>
            <person name="Tong Y."/>
            <person name="Wang J."/>
            <person name="Yang H."/>
            <person name="Li Z."/>
            <person name="Wang D."/>
            <person name="Zhang A."/>
            <person name="Wang J."/>
        </authorList>
    </citation>
    <scope>NUCLEOTIDE SEQUENCE</scope>
</reference>
<dbReference type="PROSITE" id="PS50011">
    <property type="entry name" value="PROTEIN_KINASE_DOM"/>
    <property type="match status" value="1"/>
</dbReference>
<comment type="catalytic activity">
    <reaction evidence="8">
        <text>L-threonyl-[protein] + ATP = O-phospho-L-threonyl-[protein] + ADP + H(+)</text>
        <dbReference type="Rhea" id="RHEA:46608"/>
        <dbReference type="Rhea" id="RHEA-COMP:11060"/>
        <dbReference type="Rhea" id="RHEA-COMP:11605"/>
        <dbReference type="ChEBI" id="CHEBI:15378"/>
        <dbReference type="ChEBI" id="CHEBI:30013"/>
        <dbReference type="ChEBI" id="CHEBI:30616"/>
        <dbReference type="ChEBI" id="CHEBI:61977"/>
        <dbReference type="ChEBI" id="CHEBI:456216"/>
        <dbReference type="EC" id="2.7.11.1"/>
    </reaction>
</comment>
<evidence type="ECO:0000256" key="8">
    <source>
        <dbReference type="ARBA" id="ARBA00047899"/>
    </source>
</evidence>
<dbReference type="InterPro" id="IPR051681">
    <property type="entry name" value="Ser/Thr_Kinases-Pseudokinases"/>
</dbReference>
<dbReference type="Gene3D" id="1.10.510.10">
    <property type="entry name" value="Transferase(Phosphotransferase) domain 1"/>
    <property type="match status" value="1"/>
</dbReference>
<dbReference type="InterPro" id="IPR055164">
    <property type="entry name" value="EDR1/CTR1/ARMC3-like_pept-like"/>
</dbReference>
<dbReference type="InterPro" id="IPR017441">
    <property type="entry name" value="Protein_kinase_ATP_BS"/>
</dbReference>
<dbReference type="PANTHER" id="PTHR44329">
    <property type="entry name" value="SERINE/THREONINE-PROTEIN KINASE TNNI3K-RELATED"/>
    <property type="match status" value="1"/>
</dbReference>
<evidence type="ECO:0000256" key="6">
    <source>
        <dbReference type="ARBA" id="ARBA00022777"/>
    </source>
</evidence>
<dbReference type="InterPro" id="IPR008271">
    <property type="entry name" value="Ser/Thr_kinase_AS"/>
</dbReference>
<evidence type="ECO:0000313" key="11">
    <source>
        <dbReference type="EMBL" id="EMS46799.1"/>
    </source>
</evidence>
<dbReference type="SUPFAM" id="SSF56112">
    <property type="entry name" value="Protein kinase-like (PK-like)"/>
    <property type="match status" value="1"/>
</dbReference>
<dbReference type="PROSITE" id="PS00108">
    <property type="entry name" value="PROTEIN_KINASE_ST"/>
    <property type="match status" value="1"/>
</dbReference>
<name>M7ZFC4_TRIUA</name>
<accession>M7ZFC4</accession>
<dbReference type="PROSITE" id="PS00107">
    <property type="entry name" value="PROTEIN_KINASE_ATP"/>
    <property type="match status" value="1"/>
</dbReference>
<dbReference type="InterPro" id="IPR000719">
    <property type="entry name" value="Prot_kinase_dom"/>
</dbReference>
<evidence type="ECO:0000256" key="5">
    <source>
        <dbReference type="ARBA" id="ARBA00022741"/>
    </source>
</evidence>
<dbReference type="GO" id="GO:0010182">
    <property type="term" value="P:sugar mediated signaling pathway"/>
    <property type="evidence" value="ECO:0007669"/>
    <property type="project" value="UniProtKB-ARBA"/>
</dbReference>
<sequence>MRHENNRIAVERGLRRLNERGGSDIAMVFGLQSWRLENEVGRSSFVLDHIVLFFPGSDQLRGENVEEIAHLYWHFERNDTLCVVDPRWPLVPHVNGSLSYSNTIPDGFYLIQGMDPFVWSMCTDVHEENRIPSVESLKSVRPDDSSIQVVLVDRRADFDLGMLENYASSFLSSSSDMKDVINQLAKLVSSRMGGTTSNEENLLPRWKESSEAIKSSAGSIVLHLGKLPIGLCKHRSLLFKMLADKVNIPCRLVKGCKYCKAEDASSCVVRFGLEREYLVDLFGAPGQLSDPDSFVNGPYSLSVPSPLRPPKFRGVTEANLSFSGASNGAAVAVDQMYSKKHDAGDGIANSWVPVKGQAIANSDIILPEAPREVLPLMTPSNLTADKKKEFQLIEGNQYLRSTVSDLSLAVDDLIIPWSELVLKEKIGAGSFGTVHRADWHGSDVAVKILMEQDYHLDRFKEFMREVAIMKSLRHPNIVLFMGAVTEPPNLSIVTEYLSRGSLYKLLHRSGAREVLDERRRLNMAFDVAKGMNYLHRRSPPIVHRDLKSPNLLVDKKYTVKVCDFGLSRLKANTYLSSKSLAGTPEWMAPEVLRDEPSNEKSDVYSFAVILWELMTLQQPWCNLNPAQVVAAVGFKGRRLEIPKELNPQVAALIESCWAK</sequence>
<dbReference type="FunFam" id="3.30.200.20:FF:000060">
    <property type="entry name" value="Serine/threonine-protein kinase isoform 1"/>
    <property type="match status" value="1"/>
</dbReference>
<dbReference type="CDD" id="cd13999">
    <property type="entry name" value="STKc_MAP3K-like"/>
    <property type="match status" value="1"/>
</dbReference>
<dbReference type="GO" id="GO:0005524">
    <property type="term" value="F:ATP binding"/>
    <property type="evidence" value="ECO:0007669"/>
    <property type="project" value="UniProtKB-UniRule"/>
</dbReference>
<keyword evidence="4" id="KW-0808">Transferase</keyword>
<comment type="similarity">
    <text evidence="1">Belongs to the protein kinase superfamily. TKL Ser/Thr protein kinase family. RAF subfamily.</text>
</comment>
<evidence type="ECO:0000256" key="9">
    <source>
        <dbReference type="ARBA" id="ARBA00048679"/>
    </source>
</evidence>
<dbReference type="STRING" id="4572.M7ZFC4"/>
<evidence type="ECO:0000256" key="4">
    <source>
        <dbReference type="ARBA" id="ARBA00022679"/>
    </source>
</evidence>
<gene>
    <name evidence="11" type="ORF">TRIUR3_09886</name>
</gene>
<dbReference type="EC" id="2.7.11.1" evidence="2"/>
<dbReference type="GO" id="GO:0006950">
    <property type="term" value="P:response to stress"/>
    <property type="evidence" value="ECO:0007669"/>
    <property type="project" value="UniProtKB-ARBA"/>
</dbReference>
<feature type="domain" description="Protein kinase" evidence="10">
    <location>
        <begin position="420"/>
        <end position="659"/>
    </location>
</feature>
<dbReference type="EMBL" id="KD269916">
    <property type="protein sequence ID" value="EMS46799.1"/>
    <property type="molecule type" value="Genomic_DNA"/>
</dbReference>
<dbReference type="PRINTS" id="PR00109">
    <property type="entry name" value="TYRKINASE"/>
</dbReference>
<keyword evidence="5" id="KW-0547">Nucleotide-binding</keyword>
<proteinExistence type="inferred from homology"/>
<dbReference type="InterPro" id="IPR011009">
    <property type="entry name" value="Kinase-like_dom_sf"/>
</dbReference>
<dbReference type="Gene3D" id="3.30.200.20">
    <property type="entry name" value="Phosphorylase Kinase, domain 1"/>
    <property type="match status" value="1"/>
</dbReference>
<evidence type="ECO:0000256" key="3">
    <source>
        <dbReference type="ARBA" id="ARBA00022527"/>
    </source>
</evidence>
<dbReference type="eggNOG" id="KOG0192">
    <property type="taxonomic scope" value="Eukaryota"/>
</dbReference>
<dbReference type="InterPro" id="IPR001245">
    <property type="entry name" value="Ser-Thr/Tyr_kinase_cat_dom"/>
</dbReference>
<organism evidence="11">
    <name type="scientific">Triticum urartu</name>
    <name type="common">Red wild einkorn</name>
    <name type="synonym">Crithodium urartu</name>
    <dbReference type="NCBI Taxonomy" id="4572"/>
    <lineage>
        <taxon>Eukaryota</taxon>
        <taxon>Viridiplantae</taxon>
        <taxon>Streptophyta</taxon>
        <taxon>Embryophyta</taxon>
        <taxon>Tracheophyta</taxon>
        <taxon>Spermatophyta</taxon>
        <taxon>Magnoliopsida</taxon>
        <taxon>Liliopsida</taxon>
        <taxon>Poales</taxon>
        <taxon>Poaceae</taxon>
        <taxon>BOP clade</taxon>
        <taxon>Pooideae</taxon>
        <taxon>Triticodae</taxon>
        <taxon>Triticeae</taxon>
        <taxon>Triticinae</taxon>
        <taxon>Triticum</taxon>
    </lineage>
</organism>